<name>A0A3N3ZRP2_9MICC</name>
<dbReference type="Proteomes" id="UP000270616">
    <property type="component" value="Unassembled WGS sequence"/>
</dbReference>
<evidence type="ECO:0008006" key="5">
    <source>
        <dbReference type="Google" id="ProtNLM"/>
    </source>
</evidence>
<organism evidence="3 4">
    <name type="scientific">Kocuria soli</name>
    <dbReference type="NCBI Taxonomy" id="2485125"/>
    <lineage>
        <taxon>Bacteria</taxon>
        <taxon>Bacillati</taxon>
        <taxon>Actinomycetota</taxon>
        <taxon>Actinomycetes</taxon>
        <taxon>Micrococcales</taxon>
        <taxon>Micrococcaceae</taxon>
        <taxon>Kocuria</taxon>
    </lineage>
</organism>
<gene>
    <name evidence="3" type="ORF">EDL96_04240</name>
</gene>
<feature type="transmembrane region" description="Helical" evidence="2">
    <location>
        <begin position="20"/>
        <end position="38"/>
    </location>
</feature>
<accession>A0A3N3ZRP2</accession>
<protein>
    <recommendedName>
        <fullName evidence="5">Cell division protein FtsL</fullName>
    </recommendedName>
</protein>
<keyword evidence="2" id="KW-1133">Transmembrane helix</keyword>
<keyword evidence="2" id="KW-0812">Transmembrane</keyword>
<sequence length="231" mass="24228">MAGGAAAVRRRRWSRFMPPVIAMLAIIATLAGILVLNIKVSDGQYRLVELRAQERSLAQEAEARNQDLEFYQAPQNLAVSARDEGMVPSTSEGVVDLNSGEVSGDPVPAAESENDEILVDQPVQRGSAAADRAAAIARERRDALPNSQSEADEQLGAANEAEGDVDLNGGSIPAPQQRKPSGQTASPSPSGETNQEAGQPGTDQNTDQNDEQNADQGANAQDSNAQDGGAQ</sequence>
<evidence type="ECO:0000256" key="2">
    <source>
        <dbReference type="SAM" id="Phobius"/>
    </source>
</evidence>
<keyword evidence="4" id="KW-1185">Reference proteome</keyword>
<reference evidence="3 4" key="1">
    <citation type="submission" date="2018-10" db="EMBL/GenBank/DDBJ databases">
        <title>Kocuria sp. M5W7-7, whole genome shotgun sequence.</title>
        <authorList>
            <person name="Tuo L."/>
        </authorList>
    </citation>
    <scope>NUCLEOTIDE SEQUENCE [LARGE SCALE GENOMIC DNA]</scope>
    <source>
        <strain evidence="3 4">M5W7-7</strain>
    </source>
</reference>
<proteinExistence type="predicted"/>
<keyword evidence="2" id="KW-0472">Membrane</keyword>
<evidence type="ECO:0000313" key="4">
    <source>
        <dbReference type="Proteomes" id="UP000270616"/>
    </source>
</evidence>
<dbReference type="EMBL" id="RKMF01000004">
    <property type="protein sequence ID" value="ROZ63999.1"/>
    <property type="molecule type" value="Genomic_DNA"/>
</dbReference>
<evidence type="ECO:0000313" key="3">
    <source>
        <dbReference type="EMBL" id="ROZ63999.1"/>
    </source>
</evidence>
<feature type="compositionally biased region" description="Polar residues" evidence="1">
    <location>
        <begin position="214"/>
        <end position="231"/>
    </location>
</feature>
<comment type="caution">
    <text evidence="3">The sequence shown here is derived from an EMBL/GenBank/DDBJ whole genome shotgun (WGS) entry which is preliminary data.</text>
</comment>
<evidence type="ECO:0000256" key="1">
    <source>
        <dbReference type="SAM" id="MobiDB-lite"/>
    </source>
</evidence>
<feature type="region of interest" description="Disordered" evidence="1">
    <location>
        <begin position="84"/>
        <end position="231"/>
    </location>
</feature>
<feature type="compositionally biased region" description="Polar residues" evidence="1">
    <location>
        <begin position="178"/>
        <end position="207"/>
    </location>
</feature>
<dbReference type="AlphaFoldDB" id="A0A3N3ZRP2"/>